<feature type="domain" description="F-box" evidence="1">
    <location>
        <begin position="1"/>
        <end position="45"/>
    </location>
</feature>
<reference evidence="2" key="2">
    <citation type="submission" date="2021-12" db="EMBL/GenBank/DDBJ databases">
        <title>Resequencing data analysis of finger millet.</title>
        <authorList>
            <person name="Hatakeyama M."/>
            <person name="Aluri S."/>
            <person name="Balachadran M.T."/>
            <person name="Sivarajan S.R."/>
            <person name="Poveda L."/>
            <person name="Shimizu-Inatsugi R."/>
            <person name="Schlapbach R."/>
            <person name="Sreeman S.M."/>
            <person name="Shimizu K.K."/>
        </authorList>
    </citation>
    <scope>NUCLEOTIDE SEQUENCE</scope>
</reference>
<evidence type="ECO:0000313" key="3">
    <source>
        <dbReference type="Proteomes" id="UP001054889"/>
    </source>
</evidence>
<dbReference type="InterPro" id="IPR036047">
    <property type="entry name" value="F-box-like_dom_sf"/>
</dbReference>
<accession>A0AAV5DNH1</accession>
<evidence type="ECO:0000259" key="1">
    <source>
        <dbReference type="PROSITE" id="PS50181"/>
    </source>
</evidence>
<dbReference type="SMART" id="SM00256">
    <property type="entry name" value="FBOX"/>
    <property type="match status" value="1"/>
</dbReference>
<dbReference type="InterPro" id="IPR001810">
    <property type="entry name" value="F-box_dom"/>
</dbReference>
<dbReference type="EMBL" id="BQKI01000021">
    <property type="protein sequence ID" value="GJN12046.1"/>
    <property type="molecule type" value="Genomic_DNA"/>
</dbReference>
<name>A0AAV5DNH1_ELECO</name>
<protein>
    <recommendedName>
        <fullName evidence="1">F-box domain-containing protein</fullName>
    </recommendedName>
</protein>
<keyword evidence="3" id="KW-1185">Reference proteome</keyword>
<dbReference type="PANTHER" id="PTHR34591:SF21">
    <property type="entry name" value="F-BOX DOMAIN CONTAINING PROTEIN, EXPRESSED"/>
    <property type="match status" value="1"/>
</dbReference>
<proteinExistence type="predicted"/>
<dbReference type="AlphaFoldDB" id="A0AAV5DNH1"/>
<dbReference type="Proteomes" id="UP001054889">
    <property type="component" value="Unassembled WGS sequence"/>
</dbReference>
<gene>
    <name evidence="2" type="primary">ga30289</name>
    <name evidence="2" type="ORF">PR202_ga30289</name>
</gene>
<dbReference type="SUPFAM" id="SSF81383">
    <property type="entry name" value="F-box domain"/>
    <property type="match status" value="1"/>
</dbReference>
<dbReference type="Gene3D" id="1.20.1280.50">
    <property type="match status" value="1"/>
</dbReference>
<sequence length="144" mass="16390">MGALPDNALAGILRLLPPRSLAVSRCVCKAWLAIIDARALLLPHLLPHSIRGIFLNYVDYHRPHHFTRPSSTSPLFPKVVDGMLDFLPVETIEGVCDCWWVLDHCNGLLLCDFPRIMRRDLCVCNPATRRWTLLPHQNTLVINY</sequence>
<comment type="caution">
    <text evidence="2">The sequence shown here is derived from an EMBL/GenBank/DDBJ whole genome shotgun (WGS) entry which is preliminary data.</text>
</comment>
<evidence type="ECO:0000313" key="2">
    <source>
        <dbReference type="EMBL" id="GJN12046.1"/>
    </source>
</evidence>
<organism evidence="2 3">
    <name type="scientific">Eleusine coracana subsp. coracana</name>
    <dbReference type="NCBI Taxonomy" id="191504"/>
    <lineage>
        <taxon>Eukaryota</taxon>
        <taxon>Viridiplantae</taxon>
        <taxon>Streptophyta</taxon>
        <taxon>Embryophyta</taxon>
        <taxon>Tracheophyta</taxon>
        <taxon>Spermatophyta</taxon>
        <taxon>Magnoliopsida</taxon>
        <taxon>Liliopsida</taxon>
        <taxon>Poales</taxon>
        <taxon>Poaceae</taxon>
        <taxon>PACMAD clade</taxon>
        <taxon>Chloridoideae</taxon>
        <taxon>Cynodonteae</taxon>
        <taxon>Eleusininae</taxon>
        <taxon>Eleusine</taxon>
    </lineage>
</organism>
<dbReference type="Pfam" id="PF00646">
    <property type="entry name" value="F-box"/>
    <property type="match status" value="1"/>
</dbReference>
<dbReference type="PANTHER" id="PTHR34591">
    <property type="entry name" value="OS03G0653100 PROTEIN-RELATED"/>
    <property type="match status" value="1"/>
</dbReference>
<dbReference type="PROSITE" id="PS50181">
    <property type="entry name" value="FBOX"/>
    <property type="match status" value="1"/>
</dbReference>
<reference evidence="2" key="1">
    <citation type="journal article" date="2018" name="DNA Res.">
        <title>Multiple hybrid de novo genome assembly of finger millet, an orphan allotetraploid crop.</title>
        <authorList>
            <person name="Hatakeyama M."/>
            <person name="Aluri S."/>
            <person name="Balachadran M.T."/>
            <person name="Sivarajan S.R."/>
            <person name="Patrignani A."/>
            <person name="Gruter S."/>
            <person name="Poveda L."/>
            <person name="Shimizu-Inatsugi R."/>
            <person name="Baeten J."/>
            <person name="Francoijs K.J."/>
            <person name="Nataraja K.N."/>
            <person name="Reddy Y.A.N."/>
            <person name="Phadnis S."/>
            <person name="Ravikumar R.L."/>
            <person name="Schlapbach R."/>
            <person name="Sreeman S.M."/>
            <person name="Shimizu K.K."/>
        </authorList>
    </citation>
    <scope>NUCLEOTIDE SEQUENCE</scope>
</reference>